<dbReference type="AlphaFoldDB" id="M5G8L9"/>
<keyword evidence="4" id="KW-1185">Reference proteome</keyword>
<evidence type="ECO:0000313" key="3">
    <source>
        <dbReference type="EMBL" id="EJU05094.1"/>
    </source>
</evidence>
<dbReference type="GeneID" id="63683070"/>
<reference evidence="3 4" key="1">
    <citation type="journal article" date="2012" name="Science">
        <title>The Paleozoic origin of enzymatic lignin decomposition reconstructed from 31 fungal genomes.</title>
        <authorList>
            <person name="Floudas D."/>
            <person name="Binder M."/>
            <person name="Riley R."/>
            <person name="Barry K."/>
            <person name="Blanchette R.A."/>
            <person name="Henrissat B."/>
            <person name="Martinez A.T."/>
            <person name="Otillar R."/>
            <person name="Spatafora J.W."/>
            <person name="Yadav J.S."/>
            <person name="Aerts A."/>
            <person name="Benoit I."/>
            <person name="Boyd A."/>
            <person name="Carlson A."/>
            <person name="Copeland A."/>
            <person name="Coutinho P.M."/>
            <person name="de Vries R.P."/>
            <person name="Ferreira P."/>
            <person name="Findley K."/>
            <person name="Foster B."/>
            <person name="Gaskell J."/>
            <person name="Glotzer D."/>
            <person name="Gorecki P."/>
            <person name="Heitman J."/>
            <person name="Hesse C."/>
            <person name="Hori C."/>
            <person name="Igarashi K."/>
            <person name="Jurgens J.A."/>
            <person name="Kallen N."/>
            <person name="Kersten P."/>
            <person name="Kohler A."/>
            <person name="Kuees U."/>
            <person name="Kumar T.K.A."/>
            <person name="Kuo A."/>
            <person name="LaButti K."/>
            <person name="Larrondo L.F."/>
            <person name="Lindquist E."/>
            <person name="Ling A."/>
            <person name="Lombard V."/>
            <person name="Lucas S."/>
            <person name="Lundell T."/>
            <person name="Martin R."/>
            <person name="McLaughlin D.J."/>
            <person name="Morgenstern I."/>
            <person name="Morin E."/>
            <person name="Murat C."/>
            <person name="Nagy L.G."/>
            <person name="Nolan M."/>
            <person name="Ohm R.A."/>
            <person name="Patyshakuliyeva A."/>
            <person name="Rokas A."/>
            <person name="Ruiz-Duenas F.J."/>
            <person name="Sabat G."/>
            <person name="Salamov A."/>
            <person name="Samejima M."/>
            <person name="Schmutz J."/>
            <person name="Slot J.C."/>
            <person name="St John F."/>
            <person name="Stenlid J."/>
            <person name="Sun H."/>
            <person name="Sun S."/>
            <person name="Syed K."/>
            <person name="Tsang A."/>
            <person name="Wiebenga A."/>
            <person name="Young D."/>
            <person name="Pisabarro A."/>
            <person name="Eastwood D.C."/>
            <person name="Martin F."/>
            <person name="Cullen D."/>
            <person name="Grigoriev I.V."/>
            <person name="Hibbett D.S."/>
        </authorList>
    </citation>
    <scope>NUCLEOTIDE SEQUENCE [LARGE SCALE GENOMIC DNA]</scope>
    <source>
        <strain evidence="3 4">DJM-731 SS1</strain>
    </source>
</reference>
<dbReference type="HOGENOM" id="CLU_020336_35_0_1"/>
<dbReference type="RefSeq" id="XP_040631988.1">
    <property type="nucleotide sequence ID" value="XM_040768008.1"/>
</dbReference>
<feature type="domain" description="AB hydrolase-1" evidence="2">
    <location>
        <begin position="30"/>
        <end position="274"/>
    </location>
</feature>
<sequence length="291" mass="32504">MAAQVSTNHLSLPTGESVFYRQAGESNKNTILLLHGFPSSSHQFRNLIPLLASKHRVIAPDLPGYGFTTVPAGYTYTFDNLAETIKSFVKTIANPPAKYVIYIFDYGSPTGLRLALSDPHAVSGIISQNGNAYEEGFTSFWDTLKKYWISGAQEDRDALRSLFTADTTKFQYTAGTPQAKLASIAPESYTLDQVGLDRPGNAEIQLDLFYDYRKNVDLYPKFHEYFRETQVPLLAVWGKNDPIFGPAGAEAFKKDLPNAEVHLLDAGHFLLETNLEEIAKLMVDFLDRHQI</sequence>
<dbReference type="InterPro" id="IPR000639">
    <property type="entry name" value="Epox_hydrolase-like"/>
</dbReference>
<protein>
    <submittedName>
        <fullName evidence="3">Hydrolase alpha/beta fold family</fullName>
    </submittedName>
</protein>
<evidence type="ECO:0000313" key="4">
    <source>
        <dbReference type="Proteomes" id="UP000030653"/>
    </source>
</evidence>
<dbReference type="InterPro" id="IPR029058">
    <property type="entry name" value="AB_hydrolase_fold"/>
</dbReference>
<dbReference type="InterPro" id="IPR000073">
    <property type="entry name" value="AB_hydrolase_1"/>
</dbReference>
<dbReference type="Pfam" id="PF00561">
    <property type="entry name" value="Abhydrolase_1"/>
    <property type="match status" value="1"/>
</dbReference>
<name>M5G8L9_DACPD</name>
<dbReference type="SUPFAM" id="SSF53474">
    <property type="entry name" value="alpha/beta-Hydrolases"/>
    <property type="match status" value="1"/>
</dbReference>
<dbReference type="InterPro" id="IPR051340">
    <property type="entry name" value="Haloalkane_dehalogenase"/>
</dbReference>
<dbReference type="OMA" id="WQYTNGV"/>
<evidence type="ECO:0000256" key="1">
    <source>
        <dbReference type="ARBA" id="ARBA00022801"/>
    </source>
</evidence>
<dbReference type="Gene3D" id="3.40.50.1820">
    <property type="entry name" value="alpha/beta hydrolase"/>
    <property type="match status" value="1"/>
</dbReference>
<dbReference type="STRING" id="1858805.M5G8L9"/>
<gene>
    <name evidence="3" type="ORF">DACRYDRAFT_104980</name>
</gene>
<dbReference type="OrthoDB" id="6431331at2759"/>
<dbReference type="PANTHER" id="PTHR42977">
    <property type="entry name" value="HYDROLASE-RELATED"/>
    <property type="match status" value="1"/>
</dbReference>
<organism evidence="3 4">
    <name type="scientific">Dacryopinax primogenitus (strain DJM 731)</name>
    <name type="common">Brown rot fungus</name>
    <dbReference type="NCBI Taxonomy" id="1858805"/>
    <lineage>
        <taxon>Eukaryota</taxon>
        <taxon>Fungi</taxon>
        <taxon>Dikarya</taxon>
        <taxon>Basidiomycota</taxon>
        <taxon>Agaricomycotina</taxon>
        <taxon>Dacrymycetes</taxon>
        <taxon>Dacrymycetales</taxon>
        <taxon>Dacrymycetaceae</taxon>
        <taxon>Dacryopinax</taxon>
    </lineage>
</organism>
<dbReference type="EMBL" id="JH795857">
    <property type="protein sequence ID" value="EJU05094.1"/>
    <property type="molecule type" value="Genomic_DNA"/>
</dbReference>
<keyword evidence="1 3" id="KW-0378">Hydrolase</keyword>
<dbReference type="GO" id="GO:0004301">
    <property type="term" value="F:epoxide hydrolase activity"/>
    <property type="evidence" value="ECO:0007669"/>
    <property type="project" value="TreeGrafter"/>
</dbReference>
<dbReference type="PANTHER" id="PTHR42977:SF3">
    <property type="entry name" value="AB HYDROLASE-1 DOMAIN-CONTAINING PROTEIN"/>
    <property type="match status" value="1"/>
</dbReference>
<proteinExistence type="predicted"/>
<accession>M5G8L9</accession>
<evidence type="ECO:0000259" key="2">
    <source>
        <dbReference type="Pfam" id="PF00561"/>
    </source>
</evidence>
<dbReference type="PRINTS" id="PR00412">
    <property type="entry name" value="EPOXHYDRLASE"/>
</dbReference>
<dbReference type="Proteomes" id="UP000030653">
    <property type="component" value="Unassembled WGS sequence"/>
</dbReference>